<dbReference type="AlphaFoldDB" id="A0A1B1N5G5"/>
<dbReference type="KEGG" id="pyg:AWM70_20550"/>
<dbReference type="InterPro" id="IPR046953">
    <property type="entry name" value="Spore_GerAC-like_C"/>
</dbReference>
<accession>A0A1B1N5G5</accession>
<comment type="subcellular location">
    <subcellularLocation>
        <location evidence="1">Membrane</location>
        <topology evidence="1">Lipid-anchor</topology>
    </subcellularLocation>
</comment>
<keyword evidence="5" id="KW-0472">Membrane</keyword>
<organism evidence="10 11">
    <name type="scientific">Paenibacillus yonginensis</name>
    <dbReference type="NCBI Taxonomy" id="1462996"/>
    <lineage>
        <taxon>Bacteria</taxon>
        <taxon>Bacillati</taxon>
        <taxon>Bacillota</taxon>
        <taxon>Bacilli</taxon>
        <taxon>Bacillales</taxon>
        <taxon>Paenibacillaceae</taxon>
        <taxon>Paenibacillus</taxon>
    </lineage>
</organism>
<keyword evidence="4" id="KW-0732">Signal</keyword>
<feature type="domain" description="Spore germination GerAC-like C-terminal" evidence="8">
    <location>
        <begin position="215"/>
        <end position="381"/>
    </location>
</feature>
<dbReference type="Pfam" id="PF25198">
    <property type="entry name" value="Spore_GerAC_N"/>
    <property type="match status" value="1"/>
</dbReference>
<dbReference type="GO" id="GO:0009847">
    <property type="term" value="P:spore germination"/>
    <property type="evidence" value="ECO:0007669"/>
    <property type="project" value="InterPro"/>
</dbReference>
<dbReference type="GO" id="GO:0016020">
    <property type="term" value="C:membrane"/>
    <property type="evidence" value="ECO:0007669"/>
    <property type="project" value="UniProtKB-SubCell"/>
</dbReference>
<dbReference type="RefSeq" id="WP_068699563.1">
    <property type="nucleotide sequence ID" value="NZ_CP014167.1"/>
</dbReference>
<keyword evidence="3" id="KW-0309">Germination</keyword>
<evidence type="ECO:0000256" key="1">
    <source>
        <dbReference type="ARBA" id="ARBA00004635"/>
    </source>
</evidence>
<proteinExistence type="inferred from homology"/>
<reference evidence="10 11" key="1">
    <citation type="submission" date="2016-01" db="EMBL/GenBank/DDBJ databases">
        <title>Complete Genome Sequence of Paenibacillus yonginensis DCY84, a novel Plant Growth-Promoting Bacteria with Elicitation of Induced Systemic Resistance.</title>
        <authorList>
            <person name="Kim Y.J."/>
            <person name="Yang D.C."/>
            <person name="Sukweenadhi J."/>
        </authorList>
    </citation>
    <scope>NUCLEOTIDE SEQUENCE [LARGE SCALE GENOMIC DNA]</scope>
    <source>
        <strain evidence="10 11">DCY84</strain>
    </source>
</reference>
<dbReference type="OrthoDB" id="9816067at2"/>
<dbReference type="Gene3D" id="3.30.300.210">
    <property type="entry name" value="Nutrient germinant receptor protein C, domain 3"/>
    <property type="match status" value="1"/>
</dbReference>
<protein>
    <submittedName>
        <fullName evidence="10">Uncharacterized protein</fullName>
    </submittedName>
</protein>
<keyword evidence="6" id="KW-0564">Palmitate</keyword>
<evidence type="ECO:0000256" key="4">
    <source>
        <dbReference type="ARBA" id="ARBA00022729"/>
    </source>
</evidence>
<evidence type="ECO:0000313" key="10">
    <source>
        <dbReference type="EMBL" id="ANS76673.1"/>
    </source>
</evidence>
<evidence type="ECO:0000259" key="9">
    <source>
        <dbReference type="Pfam" id="PF25198"/>
    </source>
</evidence>
<sequence length="396" mass="45174">MWRKITLVLLCMLPLTGCWDRLELNDRAILLGWGMDLLEDGRYLATANIVLPMAVKSQEGSGGSPGFITESAIGKDITDAGQNMQKKLSRVTFSGHRRNIFIGESLAKHGMAHLMDEYTRSPNVRPRSNIFIVKNGTAQEAMALYYKLETNPSIAVQKIQEKLGAPISRSLLDFFIQINKNKCGVIPTLEVVNPEREVPKKTESDSPPQPTLEIDGIAIMDEDIKLVGYLNTDDFWIRLWIADELKKRDVTRTIEGKENTVSIRLSHLRSKVTPIFQDGTVSFKIRLKARGEILENNTPLDVSKDQVIRKLEQEFRTQLQADVIRVIKRVQTEYGTDVFDFGDTIRMFHPYKWKKLEPNWDQTFKQAEVDVKLHLEITGTGLYEQSVIPKRSRESE</sequence>
<dbReference type="EMBL" id="CP014167">
    <property type="protein sequence ID" value="ANS76673.1"/>
    <property type="molecule type" value="Genomic_DNA"/>
</dbReference>
<dbReference type="InterPro" id="IPR008844">
    <property type="entry name" value="Spore_GerAC-like"/>
</dbReference>
<evidence type="ECO:0000259" key="8">
    <source>
        <dbReference type="Pfam" id="PF05504"/>
    </source>
</evidence>
<keyword evidence="11" id="KW-1185">Reference proteome</keyword>
<comment type="similarity">
    <text evidence="2">Belongs to the GerABKC lipoprotein family.</text>
</comment>
<evidence type="ECO:0000256" key="7">
    <source>
        <dbReference type="ARBA" id="ARBA00023288"/>
    </source>
</evidence>
<dbReference type="Proteomes" id="UP000092573">
    <property type="component" value="Chromosome"/>
</dbReference>
<evidence type="ECO:0000256" key="5">
    <source>
        <dbReference type="ARBA" id="ARBA00023136"/>
    </source>
</evidence>
<evidence type="ECO:0000256" key="3">
    <source>
        <dbReference type="ARBA" id="ARBA00022544"/>
    </source>
</evidence>
<dbReference type="PANTHER" id="PTHR35789:SF1">
    <property type="entry name" value="SPORE GERMINATION PROTEIN B3"/>
    <property type="match status" value="1"/>
</dbReference>
<name>A0A1B1N5G5_9BACL</name>
<evidence type="ECO:0000313" key="11">
    <source>
        <dbReference type="Proteomes" id="UP000092573"/>
    </source>
</evidence>
<dbReference type="InterPro" id="IPR057336">
    <property type="entry name" value="GerAC_N"/>
</dbReference>
<dbReference type="InterPro" id="IPR038501">
    <property type="entry name" value="Spore_GerAC_C_sf"/>
</dbReference>
<feature type="domain" description="Spore germination protein N-terminal" evidence="9">
    <location>
        <begin position="20"/>
        <end position="190"/>
    </location>
</feature>
<dbReference type="STRING" id="1462996.AWM70_20550"/>
<dbReference type="Pfam" id="PF05504">
    <property type="entry name" value="Spore_GerAC"/>
    <property type="match status" value="1"/>
</dbReference>
<keyword evidence="7" id="KW-0449">Lipoprotein</keyword>
<dbReference type="NCBIfam" id="TIGR02887">
    <property type="entry name" value="spore_ger_x_C"/>
    <property type="match status" value="1"/>
</dbReference>
<dbReference type="PANTHER" id="PTHR35789">
    <property type="entry name" value="SPORE GERMINATION PROTEIN B3"/>
    <property type="match status" value="1"/>
</dbReference>
<evidence type="ECO:0000256" key="2">
    <source>
        <dbReference type="ARBA" id="ARBA00007886"/>
    </source>
</evidence>
<evidence type="ECO:0000256" key="6">
    <source>
        <dbReference type="ARBA" id="ARBA00023139"/>
    </source>
</evidence>
<gene>
    <name evidence="10" type="ORF">AWM70_20550</name>
</gene>